<evidence type="ECO:0000256" key="7">
    <source>
        <dbReference type="SAM" id="Phobius"/>
    </source>
</evidence>
<feature type="transmembrane region" description="Helical" evidence="7">
    <location>
        <begin position="320"/>
        <end position="337"/>
    </location>
</feature>
<dbReference type="GO" id="GO:0005886">
    <property type="term" value="C:plasma membrane"/>
    <property type="evidence" value="ECO:0007669"/>
    <property type="project" value="TreeGrafter"/>
</dbReference>
<feature type="transmembrane region" description="Helical" evidence="7">
    <location>
        <begin position="175"/>
        <end position="196"/>
    </location>
</feature>
<dbReference type="PANTHER" id="PTHR43791:SF4">
    <property type="entry name" value="PANTOTHENATE TRANSPORTER FEN2"/>
    <property type="match status" value="1"/>
</dbReference>
<dbReference type="GO" id="GO:0015233">
    <property type="term" value="F:pantothenate transmembrane transporter activity"/>
    <property type="evidence" value="ECO:0007669"/>
    <property type="project" value="TreeGrafter"/>
</dbReference>
<feature type="transmembrane region" description="Helical" evidence="7">
    <location>
        <begin position="102"/>
        <end position="121"/>
    </location>
</feature>
<dbReference type="Pfam" id="PF07690">
    <property type="entry name" value="MFS_1"/>
    <property type="match status" value="1"/>
</dbReference>
<keyword evidence="5 7" id="KW-0472">Membrane</keyword>
<dbReference type="OMA" id="FTTWYWW"/>
<proteinExistence type="inferred from homology"/>
<dbReference type="EMBL" id="CDQK01000006">
    <property type="protein sequence ID" value="CEP24742.1"/>
    <property type="molecule type" value="Genomic_DNA"/>
</dbReference>
<reference evidence="10" key="2">
    <citation type="journal article" date="2015" name="J. Biotechnol.">
        <title>The structure of the Cyberlindnera jadinii genome and its relation to Candida utilis analyzed by the occurrence of single nucleotide polymorphisms.</title>
        <authorList>
            <person name="Rupp O."/>
            <person name="Brinkrolf K."/>
            <person name="Buerth C."/>
            <person name="Kunigo M."/>
            <person name="Schneider J."/>
            <person name="Jaenicke S."/>
            <person name="Goesmann A."/>
            <person name="Puehler A."/>
            <person name="Jaeger K.-E."/>
            <person name="Ernst J.F."/>
        </authorList>
    </citation>
    <scope>NUCLEOTIDE SEQUENCE [LARGE SCALE GENOMIC DNA]</scope>
    <source>
        <strain evidence="10">ATCC 18201 / CBS 1600 / BCRC 20928 / JCM 3617 / NBRC 0987 / NRRL Y-1542</strain>
    </source>
</reference>
<dbReference type="FunFam" id="1.20.1250.20:FF:000065">
    <property type="entry name" value="Putative MFS pantothenate transporter"/>
    <property type="match status" value="1"/>
</dbReference>
<evidence type="ECO:0000256" key="6">
    <source>
        <dbReference type="ARBA" id="ARBA00037968"/>
    </source>
</evidence>
<dbReference type="Proteomes" id="UP000094389">
    <property type="component" value="Unassembled WGS sequence"/>
</dbReference>
<dbReference type="RefSeq" id="XP_020069557.1">
    <property type="nucleotide sequence ID" value="XM_020212825.1"/>
</dbReference>
<accession>A0A1E4RZ37</accession>
<feature type="transmembrane region" description="Helical" evidence="7">
    <location>
        <begin position="406"/>
        <end position="428"/>
    </location>
</feature>
<dbReference type="Proteomes" id="UP000038830">
    <property type="component" value="Unassembled WGS sequence"/>
</dbReference>
<gene>
    <name evidence="8" type="primary">FEN2</name>
    <name evidence="8" type="ORF">BN1211_5642</name>
    <name evidence="9" type="ORF">CYBJADRAFT_129122</name>
</gene>
<dbReference type="SUPFAM" id="SSF103473">
    <property type="entry name" value="MFS general substrate transporter"/>
    <property type="match status" value="1"/>
</dbReference>
<reference evidence="9 11" key="3">
    <citation type="journal article" date="2016" name="Proc. Natl. Acad. Sci. U.S.A.">
        <title>Comparative genomics of biotechnologically important yeasts.</title>
        <authorList>
            <person name="Riley R."/>
            <person name="Haridas S."/>
            <person name="Wolfe K.H."/>
            <person name="Lopes M.R."/>
            <person name="Hittinger C.T."/>
            <person name="Goeker M."/>
            <person name="Salamov A.A."/>
            <person name="Wisecaver J.H."/>
            <person name="Long T.M."/>
            <person name="Calvey C.H."/>
            <person name="Aerts A.L."/>
            <person name="Barry K.W."/>
            <person name="Choi C."/>
            <person name="Clum A."/>
            <person name="Coughlan A.Y."/>
            <person name="Deshpande S."/>
            <person name="Douglass A.P."/>
            <person name="Hanson S.J."/>
            <person name="Klenk H.-P."/>
            <person name="LaButti K.M."/>
            <person name="Lapidus A."/>
            <person name="Lindquist E.A."/>
            <person name="Lipzen A.M."/>
            <person name="Meier-Kolthoff J.P."/>
            <person name="Ohm R.A."/>
            <person name="Otillar R.P."/>
            <person name="Pangilinan J.L."/>
            <person name="Peng Y."/>
            <person name="Rokas A."/>
            <person name="Rosa C.A."/>
            <person name="Scheuner C."/>
            <person name="Sibirny A.A."/>
            <person name="Slot J.C."/>
            <person name="Stielow J.B."/>
            <person name="Sun H."/>
            <person name="Kurtzman C.P."/>
            <person name="Blackwell M."/>
            <person name="Grigoriev I.V."/>
            <person name="Jeffries T.W."/>
        </authorList>
    </citation>
    <scope>NUCLEOTIDE SEQUENCE [LARGE SCALE GENOMIC DNA]</scope>
    <source>
        <strain evidence="11">ATCC 18201 / CBS 1600 / BCRC 20928 / JCM 3617 / NBRC 0987 / NRRL Y-1542</strain>
        <strain evidence="9">NRRL Y-1542</strain>
    </source>
</reference>
<comment type="subcellular location">
    <subcellularLocation>
        <location evidence="1">Membrane</location>
        <topology evidence="1">Multi-pass membrane protein</topology>
    </subcellularLocation>
</comment>
<evidence type="ECO:0000313" key="9">
    <source>
        <dbReference type="EMBL" id="ODV72518.1"/>
    </source>
</evidence>
<keyword evidence="4 7" id="KW-1133">Transmembrane helix</keyword>
<keyword evidence="11" id="KW-1185">Reference proteome</keyword>
<reference evidence="8" key="1">
    <citation type="submission" date="2014-12" db="EMBL/GenBank/DDBJ databases">
        <authorList>
            <person name="Jaenicke S."/>
        </authorList>
    </citation>
    <scope>NUCLEOTIDE SEQUENCE [LARGE SCALE GENOMIC DNA]</scope>
    <source>
        <strain evidence="8">CBS1600</strain>
    </source>
</reference>
<comment type="similarity">
    <text evidence="6">Belongs to the major facilitator superfamily. Allantoate permease family.</text>
</comment>
<evidence type="ECO:0000256" key="1">
    <source>
        <dbReference type="ARBA" id="ARBA00004141"/>
    </source>
</evidence>
<feature type="transmembrane region" description="Helical" evidence="7">
    <location>
        <begin position="28"/>
        <end position="46"/>
    </location>
</feature>
<feature type="transmembrane region" description="Helical" evidence="7">
    <location>
        <begin position="208"/>
        <end position="231"/>
    </location>
</feature>
<name>A0A0H5C9L6_CYBJN</name>
<dbReference type="STRING" id="983966.A0A0H5C9L6"/>
<dbReference type="GeneID" id="30987221"/>
<feature type="transmembrane region" description="Helical" evidence="7">
    <location>
        <begin position="371"/>
        <end position="394"/>
    </location>
</feature>
<organism evidence="8 10">
    <name type="scientific">Cyberlindnera jadinii (strain ATCC 18201 / CBS 1600 / BCRC 20928 / JCM 3617 / NBRC 0987 / NRRL Y-1542)</name>
    <name type="common">Torula yeast</name>
    <name type="synonym">Candida utilis</name>
    <dbReference type="NCBI Taxonomy" id="983966"/>
    <lineage>
        <taxon>Eukaryota</taxon>
        <taxon>Fungi</taxon>
        <taxon>Dikarya</taxon>
        <taxon>Ascomycota</taxon>
        <taxon>Saccharomycotina</taxon>
        <taxon>Saccharomycetes</taxon>
        <taxon>Phaffomycetales</taxon>
        <taxon>Phaffomycetaceae</taxon>
        <taxon>Cyberlindnera</taxon>
    </lineage>
</organism>
<dbReference type="Gene3D" id="1.20.1250.20">
    <property type="entry name" value="MFS general substrate transporter like domains"/>
    <property type="match status" value="1"/>
</dbReference>
<dbReference type="InterPro" id="IPR011701">
    <property type="entry name" value="MFS"/>
</dbReference>
<feature type="transmembrane region" description="Helical" evidence="7">
    <location>
        <begin position="278"/>
        <end position="300"/>
    </location>
</feature>
<sequence>MVSLLAGPKKVRNFLWGEPPSDPAERKLLFKIDWFVLSYVCSVYWVNYLDRSNVSNAYVSGMKADLNMKGDEFNVINTVFTVGYIVGMVPNNIMLLKVRPKYWLTFCCAAWGLLTLGLYKVHSYRQICAIRFFQALFESSTFSGSHLILGSWYNSEDIVNIDTGRVQTSELAKRSAIFTGSGLLGSIFSSFMQAAIHTNMDGYRGLAGWRWLFIIDFIITVPICIYGFVFFPDTPDTCKAFYFKAEEIEMAKARVKNPKMESHFDWSVIRRVIGRWHWWLFSFLWVLGGENESFGSNSLFALWLKNDPSYTVAQINHYPMGMYGVGIVATFCCALYVDHTGGRYHWHVAVFIALSVLISAIMILANPLKTSVMFAAQYISGISYAGQATFFAWANLVTRHDLQERAIVLASMNMFSGAVNAWYSLLLYKATTVPKFRPGAIAMICTTVLTIITAAVIRYLQLREQKNEKLNLHMITGKSSDSTDLEIGSVEGLPAKSSAKVEVLAMDSKEKELV</sequence>
<evidence type="ECO:0000256" key="5">
    <source>
        <dbReference type="ARBA" id="ARBA00023136"/>
    </source>
</evidence>
<dbReference type="InterPro" id="IPR036259">
    <property type="entry name" value="MFS_trans_sf"/>
</dbReference>
<keyword evidence="2" id="KW-0813">Transport</keyword>
<evidence type="ECO:0000256" key="3">
    <source>
        <dbReference type="ARBA" id="ARBA00022692"/>
    </source>
</evidence>
<accession>A0A0H5C9L6</accession>
<keyword evidence="3 7" id="KW-0812">Transmembrane</keyword>
<dbReference type="PANTHER" id="PTHR43791">
    <property type="entry name" value="PERMEASE-RELATED"/>
    <property type="match status" value="1"/>
</dbReference>
<feature type="transmembrane region" description="Helical" evidence="7">
    <location>
        <begin position="344"/>
        <end position="365"/>
    </location>
</feature>
<evidence type="ECO:0000313" key="11">
    <source>
        <dbReference type="Proteomes" id="UP000094389"/>
    </source>
</evidence>
<evidence type="ECO:0000256" key="4">
    <source>
        <dbReference type="ARBA" id="ARBA00022989"/>
    </source>
</evidence>
<dbReference type="GO" id="GO:0098717">
    <property type="term" value="P:pantothenate import across plasma membrane"/>
    <property type="evidence" value="ECO:0007669"/>
    <property type="project" value="TreeGrafter"/>
</dbReference>
<protein>
    <submittedName>
        <fullName evidence="8">FEN2 protein</fullName>
    </submittedName>
    <submittedName>
        <fullName evidence="9">MFS general substrate transporter</fullName>
    </submittedName>
</protein>
<feature type="transmembrane region" description="Helical" evidence="7">
    <location>
        <begin position="440"/>
        <end position="460"/>
    </location>
</feature>
<dbReference type="OrthoDB" id="3639251at2759"/>
<evidence type="ECO:0000313" key="8">
    <source>
        <dbReference type="EMBL" id="CEP24742.1"/>
    </source>
</evidence>
<dbReference type="AlphaFoldDB" id="A0A0H5C9L6"/>
<evidence type="ECO:0000313" key="10">
    <source>
        <dbReference type="Proteomes" id="UP000038830"/>
    </source>
</evidence>
<evidence type="ECO:0000256" key="2">
    <source>
        <dbReference type="ARBA" id="ARBA00022448"/>
    </source>
</evidence>
<dbReference type="EMBL" id="KV453934">
    <property type="protein sequence ID" value="ODV72518.1"/>
    <property type="molecule type" value="Genomic_DNA"/>
</dbReference>